<dbReference type="eggNOG" id="COG1874">
    <property type="taxonomic scope" value="Bacteria"/>
</dbReference>
<dbReference type="SUPFAM" id="SSF52317">
    <property type="entry name" value="Class I glutamine amidotransferase-like"/>
    <property type="match status" value="1"/>
</dbReference>
<dbReference type="SMR" id="Q74GN8"/>
<reference evidence="2 3" key="2">
    <citation type="journal article" date="2012" name="BMC Genomics">
        <title>Comparative genomic analysis of Geobacter sulfurreducens KN400, a strain with enhanced capacity for extracellular electron transfer and electricity production.</title>
        <authorList>
            <person name="Butler J.E."/>
            <person name="Young N.D."/>
            <person name="Aklujkar M."/>
            <person name="Lovley D.R."/>
        </authorList>
    </citation>
    <scope>NUCLEOTIDE SEQUENCE [LARGE SCALE GENOMIC DNA]</scope>
    <source>
        <strain evidence="3">ATCC 51573 / DSM 12127 / PCA</strain>
    </source>
</reference>
<dbReference type="Proteomes" id="UP000000577">
    <property type="component" value="Chromosome"/>
</dbReference>
<dbReference type="OrthoDB" id="5393888at2"/>
<evidence type="ECO:0000259" key="1">
    <source>
        <dbReference type="Pfam" id="PF14258"/>
    </source>
</evidence>
<accession>Q74GN8</accession>
<keyword evidence="3" id="KW-1185">Reference proteome</keyword>
<dbReference type="EMBL" id="AE017180">
    <property type="protein sequence ID" value="AAR33542.1"/>
    <property type="molecule type" value="Genomic_DNA"/>
</dbReference>
<sequence>MSRLPGKRIVALFLVLGALLCAGIPAWGAAPLVMVDQGHGQCFVIEQEGELQLSRFGAILGEEGLRVAASRERLTDESLRQATGLVISGPFAPLAPAEVDAVIRFIERGGRVALMLHIGPPVGALMQRVGIAFSNGVLHEQINLVGTDDISFQVRDLTAHPLFAGIDHFSLYGGWALNGQAPLARTSAETWVDLNGDQQLTERDAMDRFTVVAEGNVGAGRILVFGDDAIFQNRYLDEANSRLARNLAQWLGGGKLSGGKVRGRDM</sequence>
<evidence type="ECO:0000313" key="3">
    <source>
        <dbReference type="Proteomes" id="UP000000577"/>
    </source>
</evidence>
<dbReference type="EnsemblBacteria" id="AAR33542">
    <property type="protein sequence ID" value="AAR33542"/>
    <property type="gene ID" value="GSU0208"/>
</dbReference>
<dbReference type="STRING" id="243231.GSU0208"/>
<name>Q74GN8_GEOSL</name>
<dbReference type="Pfam" id="PF14258">
    <property type="entry name" value="DUF4350"/>
    <property type="match status" value="1"/>
</dbReference>
<feature type="domain" description="DUF4350" evidence="1">
    <location>
        <begin position="56"/>
        <end position="247"/>
    </location>
</feature>
<evidence type="ECO:0000313" key="2">
    <source>
        <dbReference type="EMBL" id="AAR33542.1"/>
    </source>
</evidence>
<dbReference type="HOGENOM" id="CLU_1110172_0_0_7"/>
<reference evidence="2 3" key="1">
    <citation type="journal article" date="2003" name="Science">
        <title>Genome of Geobacter sulfurreducens: metal reduction in subsurface environments.</title>
        <authorList>
            <person name="Methe B.A."/>
            <person name="Nelson K.E."/>
            <person name="Eisen J.A."/>
            <person name="Paulsen I.T."/>
            <person name="Nelson W."/>
            <person name="Heidelberg J.F."/>
            <person name="Wu D."/>
            <person name="Wu M."/>
            <person name="Ward N."/>
            <person name="Beanan M.J."/>
            <person name="Dodson R.J."/>
            <person name="Madupu R."/>
            <person name="Brinkac L.M."/>
            <person name="Daugherty S.C."/>
            <person name="DeBoy R.T."/>
            <person name="Durkin A.S."/>
            <person name="Gwinn M."/>
            <person name="Kolonay J.F."/>
            <person name="Sullivan S.A."/>
            <person name="Haft D.H."/>
            <person name="Selengut J."/>
            <person name="Davidsen T.M."/>
            <person name="Zafar N."/>
            <person name="White O."/>
            <person name="Tran B."/>
            <person name="Romero C."/>
            <person name="Forberger H.A."/>
            <person name="Weidman J."/>
            <person name="Khouri H."/>
            <person name="Feldblyum T.V."/>
            <person name="Utterback T.R."/>
            <person name="Van Aken S.E."/>
            <person name="Lovley D.R."/>
            <person name="Fraser C.M."/>
        </authorList>
    </citation>
    <scope>NUCLEOTIDE SEQUENCE [LARGE SCALE GENOMIC DNA]</scope>
    <source>
        <strain evidence="3">ATCC 51573 / DSM 12127 / PCA</strain>
    </source>
</reference>
<protein>
    <recommendedName>
        <fullName evidence="1">DUF4350 domain-containing protein</fullName>
    </recommendedName>
</protein>
<dbReference type="RefSeq" id="WP_010940883.1">
    <property type="nucleotide sequence ID" value="NC_002939.5"/>
</dbReference>
<dbReference type="InterPro" id="IPR029062">
    <property type="entry name" value="Class_I_gatase-like"/>
</dbReference>
<dbReference type="InterPro" id="IPR025646">
    <property type="entry name" value="DUF4350"/>
</dbReference>
<dbReference type="InParanoid" id="Q74GN8"/>
<organism evidence="2 3">
    <name type="scientific">Geobacter sulfurreducens (strain ATCC 51573 / DSM 12127 / PCA)</name>
    <dbReference type="NCBI Taxonomy" id="243231"/>
    <lineage>
        <taxon>Bacteria</taxon>
        <taxon>Pseudomonadati</taxon>
        <taxon>Thermodesulfobacteriota</taxon>
        <taxon>Desulfuromonadia</taxon>
        <taxon>Geobacterales</taxon>
        <taxon>Geobacteraceae</taxon>
        <taxon>Geobacter</taxon>
    </lineage>
</organism>
<dbReference type="KEGG" id="gsu:GSU0208"/>
<dbReference type="AlphaFoldDB" id="Q74GN8"/>
<proteinExistence type="predicted"/>
<gene>
    <name evidence="2" type="ordered locus">GSU0208</name>
</gene>
<dbReference type="PATRIC" id="fig|243231.5.peg.209"/>